<dbReference type="PANTHER" id="PTHR31964:SF113">
    <property type="entry name" value="USPA DOMAIN-CONTAINING PROTEIN"/>
    <property type="match status" value="1"/>
</dbReference>
<evidence type="ECO:0000256" key="1">
    <source>
        <dbReference type="ARBA" id="ARBA00008791"/>
    </source>
</evidence>
<comment type="caution">
    <text evidence="3">The sequence shown here is derived from an EMBL/GenBank/DDBJ whole genome shotgun (WGS) entry which is preliminary data.</text>
</comment>
<keyword evidence="4" id="KW-1185">Reference proteome</keyword>
<dbReference type="SUPFAM" id="SSF52402">
    <property type="entry name" value="Adenine nucleotide alpha hydrolases-like"/>
    <property type="match status" value="2"/>
</dbReference>
<dbReference type="Proteomes" id="UP001501414">
    <property type="component" value="Unassembled WGS sequence"/>
</dbReference>
<evidence type="ECO:0000259" key="2">
    <source>
        <dbReference type="Pfam" id="PF00582"/>
    </source>
</evidence>
<reference evidence="3 4" key="1">
    <citation type="journal article" date="2019" name="Int. J. Syst. Evol. Microbiol.">
        <title>The Global Catalogue of Microorganisms (GCM) 10K type strain sequencing project: providing services to taxonomists for standard genome sequencing and annotation.</title>
        <authorList>
            <consortium name="The Broad Institute Genomics Platform"/>
            <consortium name="The Broad Institute Genome Sequencing Center for Infectious Disease"/>
            <person name="Wu L."/>
            <person name="Ma J."/>
        </authorList>
    </citation>
    <scope>NUCLEOTIDE SEQUENCE [LARGE SCALE GENOMIC DNA]</scope>
    <source>
        <strain evidence="3 4">JCM 11896</strain>
    </source>
</reference>
<accession>A0ABN1Y2Y5</accession>
<evidence type="ECO:0000313" key="3">
    <source>
        <dbReference type="EMBL" id="GAA1396555.1"/>
    </source>
</evidence>
<dbReference type="PRINTS" id="PR01438">
    <property type="entry name" value="UNVRSLSTRESS"/>
</dbReference>
<proteinExistence type="inferred from homology"/>
<dbReference type="InterPro" id="IPR006015">
    <property type="entry name" value="Universal_stress_UspA"/>
</dbReference>
<gene>
    <name evidence="3" type="ORF">GCM10009613_47950</name>
</gene>
<dbReference type="Pfam" id="PF00582">
    <property type="entry name" value="Usp"/>
    <property type="match status" value="2"/>
</dbReference>
<sequence>MDDPTVAPVVCGVDGSGQALAAVRWAAQDALARDLPLRLVAATGRLDDDGGLAPIGAADRARRARETAARNLEDAVVVAREVLPAHRICTAVAEDAAVTALHHESAHARLLVLGDRGRGGFAELLAGSVAVGTAATARCPVVVLRGMHTPGGPVVVGVDGSGLADAALGVAFAEARLRGAPLVALHAWSDDVADPYVGLLVDSEATLAAERRLLDVALARWTGEFPDVEVRPEMVRDGAARALVAASAGARLVVVGSRGRGGIAGLLLGSVSRALLHHAHCPVLVARNDSAPA</sequence>
<dbReference type="InterPro" id="IPR014729">
    <property type="entry name" value="Rossmann-like_a/b/a_fold"/>
</dbReference>
<comment type="similarity">
    <text evidence="1">Belongs to the universal stress protein A family.</text>
</comment>
<dbReference type="EMBL" id="BAAAJK010000033">
    <property type="protein sequence ID" value="GAA1396555.1"/>
    <property type="molecule type" value="Genomic_DNA"/>
</dbReference>
<name>A0ABN1Y2Y5_9PSEU</name>
<evidence type="ECO:0000313" key="4">
    <source>
        <dbReference type="Proteomes" id="UP001501414"/>
    </source>
</evidence>
<dbReference type="InterPro" id="IPR006016">
    <property type="entry name" value="UspA"/>
</dbReference>
<dbReference type="RefSeq" id="WP_344026297.1">
    <property type="nucleotide sequence ID" value="NZ_BAAAJK010000033.1"/>
</dbReference>
<feature type="domain" description="UspA" evidence="2">
    <location>
        <begin position="8"/>
        <end position="145"/>
    </location>
</feature>
<organism evidence="3 4">
    <name type="scientific">Pseudonocardia kongjuensis</name>
    <dbReference type="NCBI Taxonomy" id="102227"/>
    <lineage>
        <taxon>Bacteria</taxon>
        <taxon>Bacillati</taxon>
        <taxon>Actinomycetota</taxon>
        <taxon>Actinomycetes</taxon>
        <taxon>Pseudonocardiales</taxon>
        <taxon>Pseudonocardiaceae</taxon>
        <taxon>Pseudonocardia</taxon>
    </lineage>
</organism>
<dbReference type="PANTHER" id="PTHR31964">
    <property type="entry name" value="ADENINE NUCLEOTIDE ALPHA HYDROLASES-LIKE SUPERFAMILY PROTEIN"/>
    <property type="match status" value="1"/>
</dbReference>
<protein>
    <submittedName>
        <fullName evidence="3">Universal stress protein</fullName>
    </submittedName>
</protein>
<dbReference type="Gene3D" id="3.40.50.620">
    <property type="entry name" value="HUPs"/>
    <property type="match status" value="2"/>
</dbReference>
<feature type="domain" description="UspA" evidence="2">
    <location>
        <begin position="153"/>
        <end position="287"/>
    </location>
</feature>